<dbReference type="EMBL" id="BBMS01000095">
    <property type="protein sequence ID" value="GAL30423.1"/>
    <property type="molecule type" value="Genomic_DNA"/>
</dbReference>
<accession>A0ABQ0JNW1</accession>
<reference evidence="3" key="2">
    <citation type="submission" date="2014-09" db="EMBL/GenBank/DDBJ databases">
        <authorList>
            <consortium name="NBRP consortium"/>
            <person name="Sawabe T."/>
            <person name="Meirelles P."/>
            <person name="Nakanishi M."/>
            <person name="Sayaka M."/>
            <person name="Hattori M."/>
            <person name="Ohkuma M."/>
        </authorList>
    </citation>
    <scope>NUCLEOTIDE SEQUENCE [LARGE SCALE GENOMIC DNA]</scope>
    <source>
        <strain evidence="3">JCM 19239</strain>
    </source>
</reference>
<sequence length="65" mass="7492">MLTLNLSGVINFDAIPYNDNFLLFGSWSWILLLFVKAVYDDSRWWIAFGVLAGLSAWRSTQRSHP</sequence>
<proteinExistence type="predicted"/>
<keyword evidence="3" id="KW-1185">Reference proteome</keyword>
<dbReference type="Proteomes" id="UP000029223">
    <property type="component" value="Unassembled WGS sequence"/>
</dbReference>
<keyword evidence="1" id="KW-1133">Transmembrane helix</keyword>
<name>A0ABQ0JNW1_9VIBR</name>
<reference evidence="3" key="1">
    <citation type="submission" date="2014-09" db="EMBL/GenBank/DDBJ databases">
        <title>Vibrio variabilis JCM 19239. (C206) whole genome shotgun sequence.</title>
        <authorList>
            <person name="Sawabe T."/>
            <person name="Meirelles P."/>
            <person name="Nakanishi M."/>
            <person name="Sayaka M."/>
            <person name="Hattori M."/>
            <person name="Ohkuma M."/>
        </authorList>
    </citation>
    <scope>NUCLEOTIDE SEQUENCE [LARGE SCALE GENOMIC DNA]</scope>
    <source>
        <strain evidence="3">JCM 19239</strain>
    </source>
</reference>
<keyword evidence="1" id="KW-0812">Transmembrane</keyword>
<evidence type="ECO:0000256" key="1">
    <source>
        <dbReference type="SAM" id="Phobius"/>
    </source>
</evidence>
<evidence type="ECO:0000313" key="2">
    <source>
        <dbReference type="EMBL" id="GAL30423.1"/>
    </source>
</evidence>
<evidence type="ECO:0000313" key="3">
    <source>
        <dbReference type="Proteomes" id="UP000029223"/>
    </source>
</evidence>
<gene>
    <name evidence="2" type="ORF">JCM19239_6904</name>
</gene>
<keyword evidence="1" id="KW-0472">Membrane</keyword>
<organism evidence="2 3">
    <name type="scientific">Vibrio variabilis</name>
    <dbReference type="NCBI Taxonomy" id="990271"/>
    <lineage>
        <taxon>Bacteria</taxon>
        <taxon>Pseudomonadati</taxon>
        <taxon>Pseudomonadota</taxon>
        <taxon>Gammaproteobacteria</taxon>
        <taxon>Vibrionales</taxon>
        <taxon>Vibrionaceae</taxon>
        <taxon>Vibrio</taxon>
    </lineage>
</organism>
<protein>
    <submittedName>
        <fullName evidence="2">Uncharacterized protein</fullName>
    </submittedName>
</protein>
<feature type="transmembrane region" description="Helical" evidence="1">
    <location>
        <begin position="21"/>
        <end position="38"/>
    </location>
</feature>
<comment type="caution">
    <text evidence="2">The sequence shown here is derived from an EMBL/GenBank/DDBJ whole genome shotgun (WGS) entry which is preliminary data.</text>
</comment>